<dbReference type="RefSeq" id="WP_191041370.1">
    <property type="nucleotide sequence ID" value="NZ_JACXAA010000009.1"/>
</dbReference>
<comment type="caution">
    <text evidence="5">The sequence shown here is derived from an EMBL/GenBank/DDBJ whole genome shotgun (WGS) entry which is preliminary data.</text>
</comment>
<dbReference type="EMBL" id="JACXAA010000009">
    <property type="protein sequence ID" value="MBD2755751.1"/>
    <property type="molecule type" value="Genomic_DNA"/>
</dbReference>
<dbReference type="GO" id="GO:0016798">
    <property type="term" value="F:hydrolase activity, acting on glycosyl bonds"/>
    <property type="evidence" value="ECO:0007669"/>
    <property type="project" value="UniProtKB-KW"/>
</dbReference>
<feature type="signal peptide" evidence="3">
    <location>
        <begin position="1"/>
        <end position="21"/>
    </location>
</feature>
<accession>A0A927B506</accession>
<name>A0A927B506_9BACT</name>
<dbReference type="Pfam" id="PF02838">
    <property type="entry name" value="Glyco_hydro_20b"/>
    <property type="match status" value="1"/>
</dbReference>
<evidence type="ECO:0000256" key="2">
    <source>
        <dbReference type="ARBA" id="ARBA00023295"/>
    </source>
</evidence>
<feature type="chain" id="PRO_5037457594" description="Beta-hexosaminidase bacterial type N-terminal domain-containing protein" evidence="3">
    <location>
        <begin position="22"/>
        <end position="725"/>
    </location>
</feature>
<evidence type="ECO:0000313" key="5">
    <source>
        <dbReference type="EMBL" id="MBD2755751.1"/>
    </source>
</evidence>
<feature type="domain" description="Beta-hexosaminidase bacterial type N-terminal" evidence="4">
    <location>
        <begin position="33"/>
        <end position="103"/>
    </location>
</feature>
<sequence length="725" mass="82449">MKNKPLLLLFLVVGLTVDSLAQSVFIQQTQPSRQSAYAAQQLASALTAKRYVLRSKSQSVDYTIRLEQPNSQLGPEAYAVDKQNKQITITGGDGRGLIYGSLSVVEDIQNGVALAQLKSRREQPHLPFRAIKFDLPWDTYRHSDALDLHYDTCRDTLYWKAFLDMMVANRFNALSLWNLHPYTFMIRPTNFPAATPFNDQQLAEWQSLFRAIFRMANERAIDTYLIPFNIFTSPEFSKAYNVNPKLNNLDHHHFIDGDTSEIVKRYTRECVTQVLQEYPELTGFGLTLGEAMGGMTPQQRENWMKATIIDGMRLAGRKTKLVHRIPFSSTTGSLGVTSIDTEKLTRKSIESEAALPFIEGPIWADLKYNWSHAHSTPTLVKVHGGKLFDTYFKPDPTTYKITWTVRNEDFFCLRWGVPDFVRAHVAANNQSYVGGYFLGSETYIPAKDYFTTPGSPVDWRYAFERQWLFYKLWGRLLYNPTTPDAVFSAEFVRRYGSSASRLLEAYSLASSTPLRLASAFDFTWDFSLYSEGMMGFDANKNVSYISVNQLTTQPTLDPNYVSVNDYVKTITASGSFGKEKITPPVLAKMLETDCQKALQLVRSINTSANRSLLYEVADVKVWANLGLHLAEKLQGAVALQTYRTTGQEPQKQEAIQHLKAALRYWDDVVAITRPLYNDMPLVHLAEQKGHTWEENNKLRFHWAKLRPAVVKDIELAENAQPISAK</sequence>
<dbReference type="Proteomes" id="UP000653797">
    <property type="component" value="Unassembled WGS sequence"/>
</dbReference>
<dbReference type="Gene3D" id="3.30.379.10">
    <property type="entry name" value="Chitobiase/beta-hexosaminidase domain 2-like"/>
    <property type="match status" value="1"/>
</dbReference>
<keyword evidence="2" id="KW-0326">Glycosidase</keyword>
<reference evidence="5" key="1">
    <citation type="submission" date="2020-09" db="EMBL/GenBank/DDBJ databases">
        <authorList>
            <person name="Kim M.K."/>
        </authorList>
    </citation>
    <scope>NUCLEOTIDE SEQUENCE</scope>
    <source>
        <strain evidence="5">BT704</strain>
    </source>
</reference>
<dbReference type="InterPro" id="IPR015882">
    <property type="entry name" value="HEX_bac_N"/>
</dbReference>
<organism evidence="5 6">
    <name type="scientific">Spirosoma validum</name>
    <dbReference type="NCBI Taxonomy" id="2771355"/>
    <lineage>
        <taxon>Bacteria</taxon>
        <taxon>Pseudomonadati</taxon>
        <taxon>Bacteroidota</taxon>
        <taxon>Cytophagia</taxon>
        <taxon>Cytophagales</taxon>
        <taxon>Cytophagaceae</taxon>
        <taxon>Spirosoma</taxon>
    </lineage>
</organism>
<evidence type="ECO:0000256" key="3">
    <source>
        <dbReference type="SAM" id="SignalP"/>
    </source>
</evidence>
<dbReference type="InterPro" id="IPR029018">
    <property type="entry name" value="Hex-like_dom2"/>
</dbReference>
<dbReference type="SUPFAM" id="SSF55545">
    <property type="entry name" value="beta-N-acetylhexosaminidase-like domain"/>
    <property type="match status" value="1"/>
</dbReference>
<evidence type="ECO:0000313" key="6">
    <source>
        <dbReference type="Proteomes" id="UP000653797"/>
    </source>
</evidence>
<proteinExistence type="predicted"/>
<keyword evidence="6" id="KW-1185">Reference proteome</keyword>
<protein>
    <recommendedName>
        <fullName evidence="4">Beta-hexosaminidase bacterial type N-terminal domain-containing protein</fullName>
    </recommendedName>
</protein>
<keyword evidence="3" id="KW-0732">Signal</keyword>
<evidence type="ECO:0000256" key="1">
    <source>
        <dbReference type="ARBA" id="ARBA00022801"/>
    </source>
</evidence>
<evidence type="ECO:0000259" key="4">
    <source>
        <dbReference type="Pfam" id="PF02838"/>
    </source>
</evidence>
<dbReference type="GO" id="GO:0005975">
    <property type="term" value="P:carbohydrate metabolic process"/>
    <property type="evidence" value="ECO:0007669"/>
    <property type="project" value="UniProtKB-ARBA"/>
</dbReference>
<dbReference type="AlphaFoldDB" id="A0A927B506"/>
<gene>
    <name evidence="5" type="ORF">IC230_22800</name>
</gene>
<keyword evidence="1" id="KW-0378">Hydrolase</keyword>